<reference evidence="2" key="1">
    <citation type="submission" date="2016-10" db="EMBL/GenBank/DDBJ databases">
        <authorList>
            <person name="Varghese N."/>
            <person name="Submissions S."/>
        </authorList>
    </citation>
    <scope>NUCLEOTIDE SEQUENCE [LARGE SCALE GENOMIC DNA]</scope>
    <source>
        <strain evidence="2">Gh-67</strain>
    </source>
</reference>
<organism evidence="1 2">
    <name type="scientific">Mucilaginibacter gossypii</name>
    <dbReference type="NCBI Taxonomy" id="551996"/>
    <lineage>
        <taxon>Bacteria</taxon>
        <taxon>Pseudomonadati</taxon>
        <taxon>Bacteroidota</taxon>
        <taxon>Sphingobacteriia</taxon>
        <taxon>Sphingobacteriales</taxon>
        <taxon>Sphingobacteriaceae</taxon>
        <taxon>Mucilaginibacter</taxon>
    </lineage>
</organism>
<sequence length="187" mass="21648">MFVNQLKKFIALMLLGFHLLNIGGQLALHQFMVYKSNKYFAEQTAKGFYNVKDLTEVVIPVNMPGITDWKNYENIHGQIRFGNNSYNYQKMRVTSRAIYLMCIPNYETTQLADKNIINAKDIKENPVPQKEHVPFGKIIMQDNLNFTFVHFEFGCPIKYTQQIVAHIVQQLIPAHQDIPEQPPKAVC</sequence>
<keyword evidence="2" id="KW-1185">Reference proteome</keyword>
<dbReference type="AlphaFoldDB" id="A0A1G7RHV9"/>
<evidence type="ECO:0000313" key="1">
    <source>
        <dbReference type="EMBL" id="SDG09630.1"/>
    </source>
</evidence>
<dbReference type="STRING" id="551996.SAMN05192573_102230"/>
<name>A0A1G7RHV9_9SPHI</name>
<accession>A0A1G7RHV9</accession>
<evidence type="ECO:0000313" key="2">
    <source>
        <dbReference type="Proteomes" id="UP000199705"/>
    </source>
</evidence>
<gene>
    <name evidence="1" type="ORF">SAMN05192573_102230</name>
</gene>
<dbReference type="EMBL" id="FNCG01000002">
    <property type="protein sequence ID" value="SDG09630.1"/>
    <property type="molecule type" value="Genomic_DNA"/>
</dbReference>
<proteinExistence type="predicted"/>
<dbReference type="Proteomes" id="UP000199705">
    <property type="component" value="Unassembled WGS sequence"/>
</dbReference>
<protein>
    <submittedName>
        <fullName evidence="1">Uncharacterized protein</fullName>
    </submittedName>
</protein>